<protein>
    <submittedName>
        <fullName evidence="2">Uncharacterized protein</fullName>
    </submittedName>
</protein>
<organism evidence="2 3">
    <name type="scientific">Araneus ventricosus</name>
    <name type="common">Orbweaver spider</name>
    <name type="synonym">Epeira ventricosa</name>
    <dbReference type="NCBI Taxonomy" id="182803"/>
    <lineage>
        <taxon>Eukaryota</taxon>
        <taxon>Metazoa</taxon>
        <taxon>Ecdysozoa</taxon>
        <taxon>Arthropoda</taxon>
        <taxon>Chelicerata</taxon>
        <taxon>Arachnida</taxon>
        <taxon>Araneae</taxon>
        <taxon>Araneomorphae</taxon>
        <taxon>Entelegynae</taxon>
        <taxon>Araneoidea</taxon>
        <taxon>Araneidae</taxon>
        <taxon>Araneus</taxon>
    </lineage>
</organism>
<keyword evidence="1" id="KW-1133">Transmembrane helix</keyword>
<dbReference type="Proteomes" id="UP000499080">
    <property type="component" value="Unassembled WGS sequence"/>
</dbReference>
<comment type="caution">
    <text evidence="2">The sequence shown here is derived from an EMBL/GenBank/DDBJ whole genome shotgun (WGS) entry which is preliminary data.</text>
</comment>
<evidence type="ECO:0000313" key="2">
    <source>
        <dbReference type="EMBL" id="GBM63428.1"/>
    </source>
</evidence>
<keyword evidence="1" id="KW-0812">Transmembrane</keyword>
<reference evidence="2 3" key="1">
    <citation type="journal article" date="2019" name="Sci. Rep.">
        <title>Orb-weaving spider Araneus ventricosus genome elucidates the spidroin gene catalogue.</title>
        <authorList>
            <person name="Kono N."/>
            <person name="Nakamura H."/>
            <person name="Ohtoshi R."/>
            <person name="Moran D.A.P."/>
            <person name="Shinohara A."/>
            <person name="Yoshida Y."/>
            <person name="Fujiwara M."/>
            <person name="Mori M."/>
            <person name="Tomita M."/>
            <person name="Arakawa K."/>
        </authorList>
    </citation>
    <scope>NUCLEOTIDE SEQUENCE [LARGE SCALE GENOMIC DNA]</scope>
</reference>
<name>A0A4Y2HDS6_ARAVE</name>
<feature type="transmembrane region" description="Helical" evidence="1">
    <location>
        <begin position="88"/>
        <end position="110"/>
    </location>
</feature>
<dbReference type="AlphaFoldDB" id="A0A4Y2HDS6"/>
<dbReference type="EMBL" id="BGPR01001867">
    <property type="protein sequence ID" value="GBM63428.1"/>
    <property type="molecule type" value="Genomic_DNA"/>
</dbReference>
<gene>
    <name evidence="2" type="ORF">AVEN_120554_1</name>
</gene>
<keyword evidence="1" id="KW-0472">Membrane</keyword>
<accession>A0A4Y2HDS6</accession>
<evidence type="ECO:0000313" key="3">
    <source>
        <dbReference type="Proteomes" id="UP000499080"/>
    </source>
</evidence>
<proteinExistence type="predicted"/>
<evidence type="ECO:0000256" key="1">
    <source>
        <dbReference type="SAM" id="Phobius"/>
    </source>
</evidence>
<keyword evidence="3" id="KW-1185">Reference proteome</keyword>
<sequence>MDVCFDFAKSLSSLATQTSQLYCILARNGCLAQNGVAVATLLDRALCCCEIQCQREECVAELDMDIWNACVCVLQRSKALRRTSESVLLARFAAFALLKCVCSAVIIGNVHNL</sequence>